<feature type="domain" description="VTT" evidence="2">
    <location>
        <begin position="23"/>
        <end position="143"/>
    </location>
</feature>
<organism evidence="3 4">
    <name type="scientific">Ramlibacter agri</name>
    <dbReference type="NCBI Taxonomy" id="2728837"/>
    <lineage>
        <taxon>Bacteria</taxon>
        <taxon>Pseudomonadati</taxon>
        <taxon>Pseudomonadota</taxon>
        <taxon>Betaproteobacteria</taxon>
        <taxon>Burkholderiales</taxon>
        <taxon>Comamonadaceae</taxon>
        <taxon>Ramlibacter</taxon>
    </lineage>
</organism>
<comment type="caution">
    <text evidence="3">The sequence shown here is derived from an EMBL/GenBank/DDBJ whole genome shotgun (WGS) entry which is preliminary data.</text>
</comment>
<keyword evidence="1" id="KW-0812">Transmembrane</keyword>
<keyword evidence="4" id="KW-1185">Reference proteome</keyword>
<dbReference type="EMBL" id="JABBFX010000001">
    <property type="protein sequence ID" value="NML45440.1"/>
    <property type="molecule type" value="Genomic_DNA"/>
</dbReference>
<feature type="transmembrane region" description="Helical" evidence="1">
    <location>
        <begin position="12"/>
        <end position="33"/>
    </location>
</feature>
<keyword evidence="1" id="KW-1133">Transmembrane helix</keyword>
<dbReference type="Pfam" id="PF09335">
    <property type="entry name" value="VTT_dom"/>
    <property type="match status" value="1"/>
</dbReference>
<sequence>MSLIDFIAAYGYAAVLAGTLLEGEMILLLAGWAAHQGHLSLPLVMLVAFVGGTVGDQAFFWIGRHWGRRLLRRWPAARARALYVGKLLRRHDASLVFGIRFMYGLRIAGPIAMGALRLRARRFAIFNALGAAVWAVVVGGLGYVLGHTLEMLLGDLQRYENAVAWTLVAGVGLMIMLHRLFHALRLRGARPPGGSRTPRVP</sequence>
<feature type="transmembrane region" description="Helical" evidence="1">
    <location>
        <begin position="163"/>
        <end position="181"/>
    </location>
</feature>
<protein>
    <submittedName>
        <fullName evidence="3">DedA family protein</fullName>
    </submittedName>
</protein>
<proteinExistence type="predicted"/>
<accession>A0A848H7V1</accession>
<feature type="transmembrane region" description="Helical" evidence="1">
    <location>
        <begin position="123"/>
        <end position="143"/>
    </location>
</feature>
<reference evidence="3 4" key="1">
    <citation type="submission" date="2020-04" db="EMBL/GenBank/DDBJ databases">
        <title>Ramlibacter sp. G-1-2-2 isolated from soil.</title>
        <authorList>
            <person name="Dahal R.H."/>
        </authorList>
    </citation>
    <scope>NUCLEOTIDE SEQUENCE [LARGE SCALE GENOMIC DNA]</scope>
    <source>
        <strain evidence="3 4">G-1-2-2</strain>
    </source>
</reference>
<evidence type="ECO:0000313" key="4">
    <source>
        <dbReference type="Proteomes" id="UP000541185"/>
    </source>
</evidence>
<dbReference type="InterPro" id="IPR051311">
    <property type="entry name" value="DedA_domain"/>
</dbReference>
<evidence type="ECO:0000313" key="3">
    <source>
        <dbReference type="EMBL" id="NML45440.1"/>
    </source>
</evidence>
<name>A0A848H7V1_9BURK</name>
<dbReference type="PANTHER" id="PTHR42709:SF2">
    <property type="entry name" value="INNER MEMBRANE PROTEIN YOHD"/>
    <property type="match status" value="1"/>
</dbReference>
<dbReference type="AlphaFoldDB" id="A0A848H7V1"/>
<keyword evidence="1" id="KW-0472">Membrane</keyword>
<gene>
    <name evidence="3" type="ORF">HHL11_16935</name>
</gene>
<dbReference type="PANTHER" id="PTHR42709">
    <property type="entry name" value="ALKALINE PHOSPHATASE LIKE PROTEIN"/>
    <property type="match status" value="1"/>
</dbReference>
<dbReference type="GO" id="GO:0005886">
    <property type="term" value="C:plasma membrane"/>
    <property type="evidence" value="ECO:0007669"/>
    <property type="project" value="TreeGrafter"/>
</dbReference>
<feature type="transmembrane region" description="Helical" evidence="1">
    <location>
        <begin position="39"/>
        <end position="63"/>
    </location>
</feature>
<dbReference type="RefSeq" id="WP_169419509.1">
    <property type="nucleotide sequence ID" value="NZ_JABBFX010000001.1"/>
</dbReference>
<evidence type="ECO:0000256" key="1">
    <source>
        <dbReference type="SAM" id="Phobius"/>
    </source>
</evidence>
<dbReference type="Proteomes" id="UP000541185">
    <property type="component" value="Unassembled WGS sequence"/>
</dbReference>
<evidence type="ECO:0000259" key="2">
    <source>
        <dbReference type="Pfam" id="PF09335"/>
    </source>
</evidence>
<dbReference type="InterPro" id="IPR032816">
    <property type="entry name" value="VTT_dom"/>
</dbReference>